<evidence type="ECO:0000313" key="2">
    <source>
        <dbReference type="EMBL" id="TQF02709.1"/>
    </source>
</evidence>
<accession>A0A540W112</accession>
<comment type="caution">
    <text evidence="2">The sequence shown here is derived from an EMBL/GenBank/DDBJ whole genome shotgun (WGS) entry which is preliminary data.</text>
</comment>
<name>A0A540W112_9ACTN</name>
<evidence type="ECO:0000313" key="3">
    <source>
        <dbReference type="Proteomes" id="UP000319103"/>
    </source>
</evidence>
<reference evidence="2 3" key="1">
    <citation type="submission" date="2019-06" db="EMBL/GenBank/DDBJ databases">
        <title>Description of Kitasatospora acidophila sp. nov. isolated from pine grove soil, and reclassification of Streptomyces novaecaesareae to Kitasatospora novaeceasareae comb. nov.</title>
        <authorList>
            <person name="Kim M.J."/>
        </authorList>
    </citation>
    <scope>NUCLEOTIDE SEQUENCE [LARGE SCALE GENOMIC DNA]</scope>
    <source>
        <strain evidence="2 3">MMS16-CNU292</strain>
    </source>
</reference>
<protein>
    <submittedName>
        <fullName evidence="2">Uncharacterized protein</fullName>
    </submittedName>
</protein>
<sequence length="84" mass="8980">MPAVLRSGLLPVHISQTAGAAPETGQKHAFGDITRSTPPAGPQIRGARGRGFIAPEHGREDVFLHLNDMDSRVAPLCEALDRNE</sequence>
<gene>
    <name evidence="2" type="ORF">E6W39_11125</name>
</gene>
<dbReference type="AlphaFoldDB" id="A0A540W112"/>
<organism evidence="2 3">
    <name type="scientific">Kitasatospora acidiphila</name>
    <dbReference type="NCBI Taxonomy" id="2567942"/>
    <lineage>
        <taxon>Bacteria</taxon>
        <taxon>Bacillati</taxon>
        <taxon>Actinomycetota</taxon>
        <taxon>Actinomycetes</taxon>
        <taxon>Kitasatosporales</taxon>
        <taxon>Streptomycetaceae</taxon>
        <taxon>Kitasatospora</taxon>
    </lineage>
</organism>
<proteinExistence type="predicted"/>
<dbReference type="Proteomes" id="UP000319103">
    <property type="component" value="Unassembled WGS sequence"/>
</dbReference>
<dbReference type="EMBL" id="VIGB01000003">
    <property type="protein sequence ID" value="TQF02709.1"/>
    <property type="molecule type" value="Genomic_DNA"/>
</dbReference>
<keyword evidence="3" id="KW-1185">Reference proteome</keyword>
<evidence type="ECO:0000256" key="1">
    <source>
        <dbReference type="SAM" id="MobiDB-lite"/>
    </source>
</evidence>
<feature type="region of interest" description="Disordered" evidence="1">
    <location>
        <begin position="16"/>
        <end position="49"/>
    </location>
</feature>